<dbReference type="AlphaFoldDB" id="A0A916SMG1"/>
<dbReference type="Proteomes" id="UP000620596">
    <property type="component" value="Unassembled WGS sequence"/>
</dbReference>
<evidence type="ECO:0000313" key="1">
    <source>
        <dbReference type="EMBL" id="GGB03617.1"/>
    </source>
</evidence>
<protein>
    <submittedName>
        <fullName evidence="1">Uncharacterized protein</fullName>
    </submittedName>
</protein>
<gene>
    <name evidence="1" type="ORF">GCM10011496_25720</name>
</gene>
<reference evidence="1" key="2">
    <citation type="submission" date="2020-09" db="EMBL/GenBank/DDBJ databases">
        <authorList>
            <person name="Sun Q."/>
            <person name="Zhou Y."/>
        </authorList>
    </citation>
    <scope>NUCLEOTIDE SEQUENCE</scope>
    <source>
        <strain evidence="1">CGMCC 1.15322</strain>
    </source>
</reference>
<keyword evidence="2" id="KW-1185">Reference proteome</keyword>
<dbReference type="RefSeq" id="WP_188708915.1">
    <property type="nucleotide sequence ID" value="NZ_BMIG01000009.1"/>
</dbReference>
<sequence length="124" mass="14271">MATQIITPIFCDDQIRVEKKSGGLANGYTREWAIYIVHGRMQTLIDAGLCDLSLFPEGNKRTKGTFFRDDPERRDSFCTTKKRNGYFELVIREPKEALANKLELLLNKNQKTRGHLRLVWSAPV</sequence>
<comment type="caution">
    <text evidence="1">The sequence shown here is derived from an EMBL/GenBank/DDBJ whole genome shotgun (WGS) entry which is preliminary data.</text>
</comment>
<name>A0A916SMG1_9BURK</name>
<accession>A0A916SMG1</accession>
<organism evidence="1 2">
    <name type="scientific">Polaromonas eurypsychrophila</name>
    <dbReference type="NCBI Taxonomy" id="1614635"/>
    <lineage>
        <taxon>Bacteria</taxon>
        <taxon>Pseudomonadati</taxon>
        <taxon>Pseudomonadota</taxon>
        <taxon>Betaproteobacteria</taxon>
        <taxon>Burkholderiales</taxon>
        <taxon>Comamonadaceae</taxon>
        <taxon>Polaromonas</taxon>
    </lineage>
</organism>
<evidence type="ECO:0000313" key="2">
    <source>
        <dbReference type="Proteomes" id="UP000620596"/>
    </source>
</evidence>
<proteinExistence type="predicted"/>
<dbReference type="EMBL" id="BMIG01000009">
    <property type="protein sequence ID" value="GGB03617.1"/>
    <property type="molecule type" value="Genomic_DNA"/>
</dbReference>
<reference evidence="1" key="1">
    <citation type="journal article" date="2014" name="Int. J. Syst. Evol. Microbiol.">
        <title>Complete genome sequence of Corynebacterium casei LMG S-19264T (=DSM 44701T), isolated from a smear-ripened cheese.</title>
        <authorList>
            <consortium name="US DOE Joint Genome Institute (JGI-PGF)"/>
            <person name="Walter F."/>
            <person name="Albersmeier A."/>
            <person name="Kalinowski J."/>
            <person name="Ruckert C."/>
        </authorList>
    </citation>
    <scope>NUCLEOTIDE SEQUENCE</scope>
    <source>
        <strain evidence="1">CGMCC 1.15322</strain>
    </source>
</reference>